<keyword evidence="3" id="KW-1185">Reference proteome</keyword>
<gene>
    <name evidence="2" type="ordered locus">EAE_06565</name>
</gene>
<evidence type="ECO:0000313" key="3">
    <source>
        <dbReference type="Proteomes" id="UP000008881"/>
    </source>
</evidence>
<dbReference type="AlphaFoldDB" id="A0A0H3FP22"/>
<feature type="region of interest" description="Disordered" evidence="1">
    <location>
        <begin position="193"/>
        <end position="223"/>
    </location>
</feature>
<reference evidence="2 3" key="1">
    <citation type="journal article" date="2012" name="J. Bacteriol.">
        <title>Complete genome sequence of Enterobacter aerogenes KCTC 2190.</title>
        <authorList>
            <person name="Shin S.H."/>
            <person name="Kim S."/>
            <person name="Kim J.Y."/>
            <person name="Lee S."/>
            <person name="Um Y."/>
            <person name="Oh M.K."/>
            <person name="Kim Y.R."/>
            <person name="Lee J."/>
            <person name="Yang K.S."/>
        </authorList>
    </citation>
    <scope>NUCLEOTIDE SEQUENCE [LARGE SCALE GENOMIC DNA]</scope>
    <source>
        <strain evidence="2 3">KCTC 2190</strain>
    </source>
</reference>
<evidence type="ECO:0000313" key="2">
    <source>
        <dbReference type="EMBL" id="AEG96237.1"/>
    </source>
</evidence>
<dbReference type="KEGG" id="eae:EAE_06565"/>
<protein>
    <submittedName>
        <fullName evidence="2">Uncharacterized protein</fullName>
    </submittedName>
</protein>
<dbReference type="Proteomes" id="UP000008881">
    <property type="component" value="Chromosome"/>
</dbReference>
<evidence type="ECO:0000256" key="1">
    <source>
        <dbReference type="SAM" id="MobiDB-lite"/>
    </source>
</evidence>
<dbReference type="HOGENOM" id="CLU_1347200_0_0_6"/>
<proteinExistence type="predicted"/>
<accession>A0A0H3FP22</accession>
<feature type="compositionally biased region" description="Basic and acidic residues" evidence="1">
    <location>
        <begin position="212"/>
        <end position="223"/>
    </location>
</feature>
<sequence>MLIHDISQQKFQRFYMSLINKEEAHSVCQPYYHTLTSVFDNVWKNWLQNDVARRLIDKRVRSAVLRNDALFFLKDSIETSNLKGIKYVKMPYQVGFLIQDRYFVRIKKGDKSLRSSNYPTQRALDFHNPEMDMFGGLVRLELLYILSDDGVGIDKIVLTQRNGKFVAWAIDLTDENLYEMPISKLELNIPQPQPVKTVSPAKSVVKPRRARKTEPKVENGRGD</sequence>
<name>A0A0H3FP22_KLEAK</name>
<dbReference type="OrthoDB" id="8478738at2"/>
<dbReference type="eggNOG" id="ENOG5033FPV">
    <property type="taxonomic scope" value="Bacteria"/>
</dbReference>
<dbReference type="EMBL" id="CP002824">
    <property type="protein sequence ID" value="AEG96237.1"/>
    <property type="molecule type" value="Genomic_DNA"/>
</dbReference>
<organism evidence="2 3">
    <name type="scientific">Klebsiella aerogenes (strain ATCC 13048 / DSM 30053 / CCUG 1429 / JCM 1235 / KCTC 2190 / NBRC 13534 / NCIMB 10102 / NCTC 10006 / CDC 819-56)</name>
    <name type="common">Enterobacter aerogenes</name>
    <dbReference type="NCBI Taxonomy" id="1028307"/>
    <lineage>
        <taxon>Bacteria</taxon>
        <taxon>Pseudomonadati</taxon>
        <taxon>Pseudomonadota</taxon>
        <taxon>Gammaproteobacteria</taxon>
        <taxon>Enterobacterales</taxon>
        <taxon>Enterobacteriaceae</taxon>
        <taxon>Klebsiella/Raoultella group</taxon>
        <taxon>Klebsiella</taxon>
    </lineage>
</organism>